<proteinExistence type="predicted"/>
<dbReference type="InterPro" id="IPR011990">
    <property type="entry name" value="TPR-like_helical_dom_sf"/>
</dbReference>
<dbReference type="Proteomes" id="UP001257277">
    <property type="component" value="Unassembled WGS sequence"/>
</dbReference>
<protein>
    <submittedName>
        <fullName evidence="2">Serine hydrolase</fullName>
    </submittedName>
</protein>
<comment type="caution">
    <text evidence="2">The sequence shown here is derived from an EMBL/GenBank/DDBJ whole genome shotgun (WGS) entry which is preliminary data.</text>
</comment>
<dbReference type="RefSeq" id="WP_349242082.1">
    <property type="nucleotide sequence ID" value="NZ_JAVTTO010000004.1"/>
</dbReference>
<organism evidence="2 3">
    <name type="scientific">Asprobacillus argus</name>
    <dbReference type="NCBI Taxonomy" id="3076534"/>
    <lineage>
        <taxon>Bacteria</taxon>
        <taxon>Pseudomonadati</taxon>
        <taxon>Bacteroidota</taxon>
        <taxon>Flavobacteriia</taxon>
        <taxon>Flavobacteriales</taxon>
        <taxon>Flavobacteriaceae</taxon>
        <taxon>Asprobacillus</taxon>
    </lineage>
</organism>
<dbReference type="SUPFAM" id="SSF56601">
    <property type="entry name" value="beta-lactamase/transpeptidase-like"/>
    <property type="match status" value="1"/>
</dbReference>
<dbReference type="GO" id="GO:0016787">
    <property type="term" value="F:hydrolase activity"/>
    <property type="evidence" value="ECO:0007669"/>
    <property type="project" value="UniProtKB-KW"/>
</dbReference>
<evidence type="ECO:0000313" key="3">
    <source>
        <dbReference type="Proteomes" id="UP001257277"/>
    </source>
</evidence>
<dbReference type="InterPro" id="IPR050491">
    <property type="entry name" value="AmpC-like"/>
</dbReference>
<evidence type="ECO:0000313" key="2">
    <source>
        <dbReference type="EMBL" id="MDT7832829.1"/>
    </source>
</evidence>
<dbReference type="Gene3D" id="3.40.710.10">
    <property type="entry name" value="DD-peptidase/beta-lactamase superfamily"/>
    <property type="match status" value="2"/>
</dbReference>
<name>A0ABU3LGI0_9FLAO</name>
<keyword evidence="3" id="KW-1185">Reference proteome</keyword>
<accession>A0ABU3LGI0</accession>
<dbReference type="InterPro" id="IPR012338">
    <property type="entry name" value="Beta-lactam/transpept-like"/>
</dbReference>
<keyword evidence="2" id="KW-0378">Hydrolase</keyword>
<sequence>MKLLFRLTVFLLTITSCTENDSIAVDVSEKFTSELTQLKEYFQIPGIAASIEQDGKVIYENYLGFSDYEKKISLDSTHLFPIASLTKIFSGVLIMKLIEQQKVSLDEPIKKFFPESALHDSIQIKHILSHTSQGKIGEHFYYSSRFGALTRIIEMTSGKTFKSAMEEEIFEPLKLKNTFLLKDSAQIVQHNLRIAKPYALGDGVEKGFIDFGYSTSAGIVSNLKDLHAFNQALDNNTLISESSKKLMFTSVNEKLPYGYGIFNQEVNGEKLVWAYGQYDCYSSLFLKVPSKNITLTLLTNTNLMSDPARLIYGDVSSSLFALSFLKNYVFDFNEMDLFESEDSLSFNEGSETEFYRKKVLAQALSESFMARYDSKKMQTSTQLLEEVFSKYPNYLAYADINVLHNLTFLKDIAFYRELGAFNKFDNHIEQISAKLLKGDSQNPYLHLYMGVYYDRKGDLEKAKYHFTQIVNAKNFSKNWYTNEAQNWLKNNNVKF</sequence>
<dbReference type="PANTHER" id="PTHR46825">
    <property type="entry name" value="D-ALANYL-D-ALANINE-CARBOXYPEPTIDASE/ENDOPEPTIDASE AMPH"/>
    <property type="match status" value="1"/>
</dbReference>
<dbReference type="PANTHER" id="PTHR46825:SF9">
    <property type="entry name" value="BETA-LACTAMASE-RELATED DOMAIN-CONTAINING PROTEIN"/>
    <property type="match status" value="1"/>
</dbReference>
<reference evidence="2 3" key="1">
    <citation type="submission" date="2023-09" db="EMBL/GenBank/DDBJ databases">
        <title>Novel taxa isolated from Blanes Bay.</title>
        <authorList>
            <person name="Rey-Velasco X."/>
            <person name="Lucena T."/>
        </authorList>
    </citation>
    <scope>NUCLEOTIDE SEQUENCE [LARGE SCALE GENOMIC DNA]</scope>
    <source>
        <strain evidence="2 3">S356</strain>
    </source>
</reference>
<dbReference type="Gene3D" id="1.25.40.10">
    <property type="entry name" value="Tetratricopeptide repeat domain"/>
    <property type="match status" value="1"/>
</dbReference>
<dbReference type="InterPro" id="IPR001466">
    <property type="entry name" value="Beta-lactam-related"/>
</dbReference>
<gene>
    <name evidence="2" type="ORF">RQM59_10595</name>
</gene>
<dbReference type="PROSITE" id="PS51257">
    <property type="entry name" value="PROKAR_LIPOPROTEIN"/>
    <property type="match status" value="1"/>
</dbReference>
<evidence type="ECO:0000259" key="1">
    <source>
        <dbReference type="Pfam" id="PF00144"/>
    </source>
</evidence>
<dbReference type="EMBL" id="JAVTTO010000004">
    <property type="protein sequence ID" value="MDT7832829.1"/>
    <property type="molecule type" value="Genomic_DNA"/>
</dbReference>
<feature type="domain" description="Beta-lactamase-related" evidence="1">
    <location>
        <begin position="43"/>
        <end position="304"/>
    </location>
</feature>
<dbReference type="Pfam" id="PF00144">
    <property type="entry name" value="Beta-lactamase"/>
    <property type="match status" value="1"/>
</dbReference>